<dbReference type="AlphaFoldDB" id="A0A5B8T0V8"/>
<evidence type="ECO:0000256" key="4">
    <source>
        <dbReference type="ARBA" id="ARBA00022840"/>
    </source>
</evidence>
<evidence type="ECO:0000256" key="2">
    <source>
        <dbReference type="ARBA" id="ARBA00022448"/>
    </source>
</evidence>
<name>A0A5B8T0V8_LEUPS</name>
<evidence type="ECO:0000313" key="9">
    <source>
        <dbReference type="Proteomes" id="UP000321296"/>
    </source>
</evidence>
<evidence type="ECO:0000256" key="5">
    <source>
        <dbReference type="ARBA" id="ARBA00022970"/>
    </source>
</evidence>
<dbReference type="EMBL" id="CP042383">
    <property type="protein sequence ID" value="QEA42291.1"/>
    <property type="molecule type" value="Genomic_DNA"/>
</dbReference>
<dbReference type="GO" id="GO:0022857">
    <property type="term" value="F:transmembrane transporter activity"/>
    <property type="evidence" value="ECO:0007669"/>
    <property type="project" value="UniProtKB-ARBA"/>
</dbReference>
<dbReference type="GO" id="GO:0016887">
    <property type="term" value="F:ATP hydrolysis activity"/>
    <property type="evidence" value="ECO:0007669"/>
    <property type="project" value="InterPro"/>
</dbReference>
<dbReference type="InterPro" id="IPR003593">
    <property type="entry name" value="AAA+_ATPase"/>
</dbReference>
<accession>A0A5B8T0V8</accession>
<dbReference type="GO" id="GO:0098796">
    <property type="term" value="C:membrane protein complex"/>
    <property type="evidence" value="ECO:0007669"/>
    <property type="project" value="UniProtKB-ARBA"/>
</dbReference>
<reference evidence="7 10" key="2">
    <citation type="submission" date="2023-02" db="EMBL/GenBank/DDBJ databases">
        <title>Antimicrobial susceptibility testing and tentative epidemiological cut-off values for Lactobacillaceae family species intended for ingestion.</title>
        <authorList>
            <person name="Noehr-Meldgaard K."/>
            <person name="Struve C."/>
            <person name="Ingmer H."/>
            <person name="Koza A."/>
            <person name="Al-Nakeeb K."/>
            <person name="Agersoe Y."/>
        </authorList>
    </citation>
    <scope>NUCLEOTIDE SEQUENCE [LARGE SCALE GENOMIC DNA]</scope>
    <source>
        <strain evidence="7 10">DSM 20193</strain>
    </source>
</reference>
<sequence>MTLLKVEHLKKEYRGKFKNNTVTALADVNFEVEAGEFIAIMGESGSGKSTLLNCIATLDKPTTGTIMLNNEDLTTLSDKALASYRRDHLGFVFQDFNLLDTMSVRDNIYLPLVLANRTKNKAEKLHRLSEQLGIQDLLNKYPFELSGGQMQRVAIGRALITNPDILLGDEPTGALDSKNAAEILSLFRKYNESNQTILMVTHSALAASCAKRVLFIKDGMVFHQIYRGNRNDQEMLITINDATTNLFGGAM</sequence>
<dbReference type="GO" id="GO:0006865">
    <property type="term" value="P:amino acid transport"/>
    <property type="evidence" value="ECO:0007669"/>
    <property type="project" value="UniProtKB-KW"/>
</dbReference>
<feature type="domain" description="ABC transporter" evidence="6">
    <location>
        <begin position="4"/>
        <end position="243"/>
    </location>
</feature>
<dbReference type="CDD" id="cd03255">
    <property type="entry name" value="ABC_MJ0796_LolCDE_FtsE"/>
    <property type="match status" value="1"/>
</dbReference>
<dbReference type="PROSITE" id="PS50893">
    <property type="entry name" value="ABC_TRANSPORTER_2"/>
    <property type="match status" value="1"/>
</dbReference>
<evidence type="ECO:0000313" key="10">
    <source>
        <dbReference type="Proteomes" id="UP001529201"/>
    </source>
</evidence>
<protein>
    <submittedName>
        <fullName evidence="8">ABC transporter ATP-binding protein</fullName>
    </submittedName>
</protein>
<evidence type="ECO:0000313" key="8">
    <source>
        <dbReference type="EMBL" id="QEA42291.1"/>
    </source>
</evidence>
<keyword evidence="3" id="KW-0547">Nucleotide-binding</keyword>
<dbReference type="InterPro" id="IPR027417">
    <property type="entry name" value="P-loop_NTPase"/>
</dbReference>
<reference evidence="8 9" key="1">
    <citation type="submission" date="2019-06" db="EMBL/GenBank/DDBJ databases">
        <title>Genome analyses of bacteria isolated from kimchi.</title>
        <authorList>
            <person name="Lee S."/>
            <person name="Ahn S."/>
            <person name="Roh S."/>
        </authorList>
    </citation>
    <scope>NUCLEOTIDE SEQUENCE [LARGE SCALE GENOMIC DNA]</scope>
    <source>
        <strain evidence="8 9">CBA3630</strain>
    </source>
</reference>
<dbReference type="InterPro" id="IPR017911">
    <property type="entry name" value="MacB-like_ATP-bd"/>
</dbReference>
<dbReference type="InterPro" id="IPR003439">
    <property type="entry name" value="ABC_transporter-like_ATP-bd"/>
</dbReference>
<dbReference type="SMART" id="SM00382">
    <property type="entry name" value="AAA"/>
    <property type="match status" value="1"/>
</dbReference>
<keyword evidence="10" id="KW-1185">Reference proteome</keyword>
<evidence type="ECO:0000256" key="3">
    <source>
        <dbReference type="ARBA" id="ARBA00022741"/>
    </source>
</evidence>
<dbReference type="FunFam" id="3.40.50.300:FF:000032">
    <property type="entry name" value="Export ABC transporter ATP-binding protein"/>
    <property type="match status" value="1"/>
</dbReference>
<keyword evidence="4 8" id="KW-0067">ATP-binding</keyword>
<proteinExistence type="inferred from homology"/>
<dbReference type="PROSITE" id="PS00211">
    <property type="entry name" value="ABC_TRANSPORTER_1"/>
    <property type="match status" value="1"/>
</dbReference>
<dbReference type="EMBL" id="JARGDN010000009">
    <property type="protein sequence ID" value="MDG9734019.1"/>
    <property type="molecule type" value="Genomic_DNA"/>
</dbReference>
<comment type="similarity">
    <text evidence="1">Belongs to the ABC transporter superfamily.</text>
</comment>
<evidence type="ECO:0000313" key="7">
    <source>
        <dbReference type="EMBL" id="MDG9734019.1"/>
    </source>
</evidence>
<dbReference type="SUPFAM" id="SSF52540">
    <property type="entry name" value="P-loop containing nucleoside triphosphate hydrolases"/>
    <property type="match status" value="1"/>
</dbReference>
<dbReference type="Proteomes" id="UP000321296">
    <property type="component" value="Chromosome"/>
</dbReference>
<dbReference type="RefSeq" id="WP_010280380.1">
    <property type="nucleotide sequence ID" value="NZ_BMBO01000005.1"/>
</dbReference>
<dbReference type="KEGG" id="lpse:FGL85_07105"/>
<dbReference type="InterPro" id="IPR017871">
    <property type="entry name" value="ABC_transporter-like_CS"/>
</dbReference>
<keyword evidence="5" id="KW-0029">Amino-acid transport</keyword>
<dbReference type="GeneID" id="64344641"/>
<dbReference type="GO" id="GO:0005524">
    <property type="term" value="F:ATP binding"/>
    <property type="evidence" value="ECO:0007669"/>
    <property type="project" value="UniProtKB-KW"/>
</dbReference>
<dbReference type="PANTHER" id="PTHR42798:SF7">
    <property type="entry name" value="ALPHA-D-RIBOSE 1-METHYLPHOSPHONATE 5-TRIPHOSPHATE SYNTHASE SUBUNIT PHNL"/>
    <property type="match status" value="1"/>
</dbReference>
<dbReference type="Proteomes" id="UP001529201">
    <property type="component" value="Unassembled WGS sequence"/>
</dbReference>
<dbReference type="OrthoDB" id="9791546at2"/>
<keyword evidence="2" id="KW-0813">Transport</keyword>
<evidence type="ECO:0000259" key="6">
    <source>
        <dbReference type="PROSITE" id="PS50893"/>
    </source>
</evidence>
<gene>
    <name evidence="8" type="ORF">FGL85_07105</name>
    <name evidence="7" type="ORF">P1N92_07795</name>
</gene>
<organism evidence="8 9">
    <name type="scientific">Leuconostoc pseudomesenteroides</name>
    <dbReference type="NCBI Taxonomy" id="33968"/>
    <lineage>
        <taxon>Bacteria</taxon>
        <taxon>Bacillati</taxon>
        <taxon>Bacillota</taxon>
        <taxon>Bacilli</taxon>
        <taxon>Lactobacillales</taxon>
        <taxon>Lactobacillaceae</taxon>
        <taxon>Leuconostoc</taxon>
    </lineage>
</organism>
<dbReference type="Pfam" id="PF00005">
    <property type="entry name" value="ABC_tran"/>
    <property type="match status" value="1"/>
</dbReference>
<evidence type="ECO:0000256" key="1">
    <source>
        <dbReference type="ARBA" id="ARBA00005417"/>
    </source>
</evidence>
<dbReference type="Gene3D" id="3.40.50.300">
    <property type="entry name" value="P-loop containing nucleotide triphosphate hydrolases"/>
    <property type="match status" value="1"/>
</dbReference>
<dbReference type="PANTHER" id="PTHR42798">
    <property type="entry name" value="LIPOPROTEIN-RELEASING SYSTEM ATP-BINDING PROTEIN LOLD"/>
    <property type="match status" value="1"/>
</dbReference>